<protein>
    <submittedName>
        <fullName evidence="1">1071_t:CDS:1</fullName>
    </submittedName>
</protein>
<evidence type="ECO:0000313" key="2">
    <source>
        <dbReference type="Proteomes" id="UP000789702"/>
    </source>
</evidence>
<name>A0ACA9KW75_9GLOM</name>
<keyword evidence="2" id="KW-1185">Reference proteome</keyword>
<dbReference type="EMBL" id="CAJVPU010002037">
    <property type="protein sequence ID" value="CAG8493714.1"/>
    <property type="molecule type" value="Genomic_DNA"/>
</dbReference>
<organism evidence="1 2">
    <name type="scientific">Dentiscutata heterogama</name>
    <dbReference type="NCBI Taxonomy" id="1316150"/>
    <lineage>
        <taxon>Eukaryota</taxon>
        <taxon>Fungi</taxon>
        <taxon>Fungi incertae sedis</taxon>
        <taxon>Mucoromycota</taxon>
        <taxon>Glomeromycotina</taxon>
        <taxon>Glomeromycetes</taxon>
        <taxon>Diversisporales</taxon>
        <taxon>Gigasporaceae</taxon>
        <taxon>Dentiscutata</taxon>
    </lineage>
</organism>
<proteinExistence type="predicted"/>
<dbReference type="Proteomes" id="UP000789702">
    <property type="component" value="Unassembled WGS sequence"/>
</dbReference>
<sequence length="455" mass="53138">MASTNSYDESVPDVPLAFVSNSYLDELTEGIRARPIPWEGYQKAELITVEELDLLKRIDKQSREQLRSVMQKDAERYAELYTSLLEKLKRADTVQYILVMINDMLSDDEKRVSYFHKLSSKSPDLPYHPFLKILSIDDEFIQLSSAKILTILIWYETVFIFYSAPGPLPFDTTEFLRWINSKLKNNNHNICDLTVQILESILKIPSCRLQFWEVPHGVDTLVNFLKVKNPTLQMQYQIIFCFWLLTFERDIAVEFNRKYDLIPTLINIAKSVIKEKIIRIIIRTFRNLVEKAPEANLPAMLVAKLLNFCENLSVRKWSDSEIVEDIEFLKAQLQENFHSLTTFDEYASEIRSGMLQWSPPHESEQFWKQNVTKLNEKNHELLKILSRLLSTSSDNVVLAVAAHDLGQYVKYYPDGKKILQEIGAKQRVMELMTHEDPEVRYNALIAVQKYMSHAW</sequence>
<evidence type="ECO:0000313" key="1">
    <source>
        <dbReference type="EMBL" id="CAG8493714.1"/>
    </source>
</evidence>
<gene>
    <name evidence="1" type="ORF">DHETER_LOCUS2676</name>
</gene>
<comment type="caution">
    <text evidence="1">The sequence shown here is derived from an EMBL/GenBank/DDBJ whole genome shotgun (WGS) entry which is preliminary data.</text>
</comment>
<accession>A0ACA9KW75</accession>
<reference evidence="1" key="1">
    <citation type="submission" date="2021-06" db="EMBL/GenBank/DDBJ databases">
        <authorList>
            <person name="Kallberg Y."/>
            <person name="Tangrot J."/>
            <person name="Rosling A."/>
        </authorList>
    </citation>
    <scope>NUCLEOTIDE SEQUENCE</scope>
    <source>
        <strain evidence="1">IL203A</strain>
    </source>
</reference>